<gene>
    <name evidence="1" type="ORF">EB235_13790</name>
</gene>
<dbReference type="EMBL" id="CP033367">
    <property type="protein sequence ID" value="QKD06295.1"/>
    <property type="molecule type" value="Genomic_DNA"/>
</dbReference>
<dbReference type="InterPro" id="IPR045584">
    <property type="entry name" value="Pilin-like"/>
</dbReference>
<sequence>MLASLDTRVTTNTSDIALLDGRVGALESGFADLGNQISENRTEARQGIAAAIAMTTAPMPSAPGRTSWAGNVGYFKGETAFGGSFAHRFDFNEPFALTAGYAYGGGSSHGFRVGLAGEF</sequence>
<accession>A0A6M7WW59</accession>
<name>A0A6M7WW59_RHILI</name>
<protein>
    <submittedName>
        <fullName evidence="1">Uncharacterized protein</fullName>
    </submittedName>
</protein>
<evidence type="ECO:0000313" key="2">
    <source>
        <dbReference type="Proteomes" id="UP000503017"/>
    </source>
</evidence>
<dbReference type="Proteomes" id="UP000503017">
    <property type="component" value="Chromosome"/>
</dbReference>
<proteinExistence type="predicted"/>
<dbReference type="Gene3D" id="3.30.1300.30">
    <property type="entry name" value="GSPII I/J protein-like"/>
    <property type="match status" value="1"/>
</dbReference>
<evidence type="ECO:0000313" key="1">
    <source>
        <dbReference type="EMBL" id="QKD06295.1"/>
    </source>
</evidence>
<dbReference type="SUPFAM" id="SSF54523">
    <property type="entry name" value="Pili subunits"/>
    <property type="match status" value="1"/>
</dbReference>
<reference evidence="1 2" key="1">
    <citation type="submission" date="2018-10" db="EMBL/GenBank/DDBJ databases">
        <authorList>
            <person name="Perry B.J."/>
            <person name="Sullivan J.T."/>
            <person name="Murphy R.J.T."/>
            <person name="Ramsay J.P."/>
            <person name="Ronson C.W."/>
        </authorList>
    </citation>
    <scope>NUCLEOTIDE SEQUENCE [LARGE SCALE GENOMIC DNA]</scope>
    <source>
        <strain evidence="1 2">R88b</strain>
    </source>
</reference>
<dbReference type="AlphaFoldDB" id="A0A6M7WW59"/>
<organism evidence="1 2">
    <name type="scientific">Mesorhizobium loti R88b</name>
    <dbReference type="NCBI Taxonomy" id="935548"/>
    <lineage>
        <taxon>Bacteria</taxon>
        <taxon>Pseudomonadati</taxon>
        <taxon>Pseudomonadota</taxon>
        <taxon>Alphaproteobacteria</taxon>
        <taxon>Hyphomicrobiales</taxon>
        <taxon>Phyllobacteriaceae</taxon>
        <taxon>Mesorhizobium</taxon>
    </lineage>
</organism>